<dbReference type="GO" id="GO:0010181">
    <property type="term" value="F:FMN binding"/>
    <property type="evidence" value="ECO:0007669"/>
    <property type="project" value="InterPro"/>
</dbReference>
<comment type="cofactor">
    <cofactor evidence="1">
        <name>FMN</name>
        <dbReference type="ChEBI" id="CHEBI:58210"/>
    </cofactor>
</comment>
<evidence type="ECO:0000259" key="10">
    <source>
        <dbReference type="PROSITE" id="PS51349"/>
    </source>
</evidence>
<feature type="binding site" evidence="9">
    <location>
        <position position="239"/>
    </location>
    <ligand>
        <name>glyoxylate</name>
        <dbReference type="ChEBI" id="CHEBI:36655"/>
    </ligand>
</feature>
<reference evidence="11 12" key="1">
    <citation type="submission" date="2013-02" db="EMBL/GenBank/DDBJ databases">
        <title>Genome sequence of Clostridium saccharoperbutylacetonicum N1-4(HMT).</title>
        <authorList>
            <person name="Poehlein A."/>
            <person name="Daniel R."/>
        </authorList>
    </citation>
    <scope>NUCLEOTIDE SEQUENCE [LARGE SCALE GENOMIC DNA]</scope>
    <source>
        <strain evidence="12">N1-4(HMT)</strain>
    </source>
</reference>
<comment type="catalytic activity">
    <reaction evidence="7">
        <text>(S)-lactate + O2 = pyruvate + H2O2</text>
        <dbReference type="Rhea" id="RHEA:55868"/>
        <dbReference type="ChEBI" id="CHEBI:15361"/>
        <dbReference type="ChEBI" id="CHEBI:15379"/>
        <dbReference type="ChEBI" id="CHEBI:16240"/>
        <dbReference type="ChEBI" id="CHEBI:16651"/>
    </reaction>
    <physiologicalReaction direction="left-to-right" evidence="7">
        <dbReference type="Rhea" id="RHEA:55869"/>
    </physiologicalReaction>
</comment>
<keyword evidence="3 9" id="KW-0288">FMN</keyword>
<evidence type="ECO:0000256" key="1">
    <source>
        <dbReference type="ARBA" id="ARBA00001917"/>
    </source>
</evidence>
<evidence type="ECO:0000256" key="4">
    <source>
        <dbReference type="ARBA" id="ARBA00023002"/>
    </source>
</evidence>
<dbReference type="HOGENOM" id="CLU_020639_6_0_9"/>
<evidence type="ECO:0000256" key="2">
    <source>
        <dbReference type="ARBA" id="ARBA00022630"/>
    </source>
</evidence>
<keyword evidence="12" id="KW-1185">Reference proteome</keyword>
<dbReference type="InterPro" id="IPR013785">
    <property type="entry name" value="Aldolase_TIM"/>
</dbReference>
<dbReference type="CDD" id="cd02809">
    <property type="entry name" value="alpha_hydroxyacid_oxid_FMN"/>
    <property type="match status" value="1"/>
</dbReference>
<dbReference type="PANTHER" id="PTHR10578">
    <property type="entry name" value="S -2-HYDROXY-ACID OXIDASE-RELATED"/>
    <property type="match status" value="1"/>
</dbReference>
<dbReference type="STRING" id="36745.CLSAP_18500"/>
<evidence type="ECO:0000256" key="7">
    <source>
        <dbReference type="ARBA" id="ARBA00048754"/>
    </source>
</evidence>
<dbReference type="InterPro" id="IPR037396">
    <property type="entry name" value="FMN_HAD"/>
</dbReference>
<evidence type="ECO:0000256" key="3">
    <source>
        <dbReference type="ARBA" id="ARBA00022643"/>
    </source>
</evidence>
<accession>M1LS90</accession>
<dbReference type="OrthoDB" id="9770452at2"/>
<evidence type="ECO:0000313" key="12">
    <source>
        <dbReference type="Proteomes" id="UP000011728"/>
    </source>
</evidence>
<dbReference type="SUPFAM" id="SSF51395">
    <property type="entry name" value="FMN-linked oxidoreductases"/>
    <property type="match status" value="1"/>
</dbReference>
<feature type="binding site" evidence="9">
    <location>
        <position position="234"/>
    </location>
    <ligand>
        <name>FMN</name>
        <dbReference type="ChEBI" id="CHEBI:58210"/>
    </ligand>
</feature>
<dbReference type="KEGG" id="csr:Cspa_c20440"/>
<proteinExistence type="inferred from homology"/>
<dbReference type="PIRSF" id="PIRSF000138">
    <property type="entry name" value="Al-hdrx_acd_dh"/>
    <property type="match status" value="1"/>
</dbReference>
<evidence type="ECO:0000256" key="8">
    <source>
        <dbReference type="PIRSR" id="PIRSR000138-1"/>
    </source>
</evidence>
<dbReference type="InterPro" id="IPR000262">
    <property type="entry name" value="FMN-dep_DH"/>
</dbReference>
<dbReference type="Proteomes" id="UP000011728">
    <property type="component" value="Chromosome"/>
</dbReference>
<dbReference type="EMBL" id="CP004121">
    <property type="protein sequence ID" value="AGF55810.1"/>
    <property type="molecule type" value="Genomic_DNA"/>
</dbReference>
<name>M1LS90_9CLOT</name>
<dbReference type="RefSeq" id="WP_015392131.1">
    <property type="nucleotide sequence ID" value="NC_020291.1"/>
</dbReference>
<dbReference type="Pfam" id="PF01070">
    <property type="entry name" value="FMN_dh"/>
    <property type="match status" value="2"/>
</dbReference>
<evidence type="ECO:0000256" key="6">
    <source>
        <dbReference type="ARBA" id="ARBA00029513"/>
    </source>
</evidence>
<dbReference type="Gene3D" id="3.20.20.70">
    <property type="entry name" value="Aldolase class I"/>
    <property type="match status" value="1"/>
</dbReference>
<dbReference type="PANTHER" id="PTHR10578:SF107">
    <property type="entry name" value="2-HYDROXYACID OXIDASE 1"/>
    <property type="match status" value="1"/>
</dbReference>
<protein>
    <recommendedName>
        <fullName evidence="6">L-lactate oxidase</fullName>
    </recommendedName>
</protein>
<dbReference type="AlphaFoldDB" id="M1LS90"/>
<feature type="binding site" evidence="9">
    <location>
        <position position="236"/>
    </location>
    <ligand>
        <name>FMN</name>
        <dbReference type="ChEBI" id="CHEBI:58210"/>
    </ligand>
</feature>
<organism evidence="11 12">
    <name type="scientific">Clostridium saccharoperbutylacetonicum N1-4(HMT)</name>
    <dbReference type="NCBI Taxonomy" id="931276"/>
    <lineage>
        <taxon>Bacteria</taxon>
        <taxon>Bacillati</taxon>
        <taxon>Bacillota</taxon>
        <taxon>Clostridia</taxon>
        <taxon>Eubacteriales</taxon>
        <taxon>Clostridiaceae</taxon>
        <taxon>Clostridium</taxon>
    </lineage>
</organism>
<feature type="domain" description="FMN hydroxy acid dehydrogenase" evidence="10">
    <location>
        <begin position="47"/>
        <end position="340"/>
    </location>
</feature>
<keyword evidence="4 11" id="KW-0560">Oxidoreductase</keyword>
<sequence length="340" mass="36750">MLYSEILEKARTCIGDCCKACHECNGRTCKNKIPGPGAKGIGDVAMRNYDKWKEIRINMDTLVENKPVDTSVQLFNQKFKYPIFAGPVGAVNLHYGDKYDDMSYNDILVSSCAKNGILAFTGDGTNPEVMKAATEAIKKENGLGIPTIKPWNYETILEKMKYVKASNAVAIAMDIDAAGLPFLKNMTPPAGSKSVKELKEIIEACDKPFIVKGIMTVQGALKAKQAGASAIVVSNHGGRVLDQCLSTAEVLKDIVDVVGTDMKIFVDGGIRSGVDVFKALAIGADGVLIARTFVTALYGGEEEGIQTYVDKIGSELMETMTMCGAHSLDEITRDMISIPW</sequence>
<dbReference type="InterPro" id="IPR012133">
    <property type="entry name" value="Alpha-hydoxy_acid_DH_FMN"/>
</dbReference>
<feature type="binding site" evidence="9">
    <location>
        <position position="212"/>
    </location>
    <ligand>
        <name>FMN</name>
        <dbReference type="ChEBI" id="CHEBI:58210"/>
    </ligand>
</feature>
<comment type="similarity">
    <text evidence="5">Belongs to the FMN-dependent alpha-hydroxy acid dehydrogenase family.</text>
</comment>
<dbReference type="PROSITE" id="PS51349">
    <property type="entry name" value="FMN_HYDROXY_ACID_DH_2"/>
    <property type="match status" value="1"/>
</dbReference>
<evidence type="ECO:0000256" key="9">
    <source>
        <dbReference type="PIRSR" id="PIRSR000138-2"/>
    </source>
</evidence>
<evidence type="ECO:0000256" key="5">
    <source>
        <dbReference type="ARBA" id="ARBA00024042"/>
    </source>
</evidence>
<gene>
    <name evidence="11" type="primary">lldD</name>
    <name evidence="11" type="ORF">Cspa_c20440</name>
</gene>
<evidence type="ECO:0000313" key="11">
    <source>
        <dbReference type="EMBL" id="AGF55810.1"/>
    </source>
</evidence>
<feature type="binding site" evidence="9">
    <location>
        <begin position="267"/>
        <end position="271"/>
    </location>
    <ligand>
        <name>FMN</name>
        <dbReference type="ChEBI" id="CHEBI:58210"/>
    </ligand>
</feature>
<dbReference type="PATRIC" id="fig|931276.5.peg.2038"/>
<dbReference type="eggNOG" id="COG1304">
    <property type="taxonomic scope" value="Bacteria"/>
</dbReference>
<feature type="active site" description="Proton acceptor" evidence="8">
    <location>
        <position position="236"/>
    </location>
</feature>
<dbReference type="GO" id="GO:0016491">
    <property type="term" value="F:oxidoreductase activity"/>
    <property type="evidence" value="ECO:0007669"/>
    <property type="project" value="UniProtKB-KW"/>
</dbReference>
<keyword evidence="2 9" id="KW-0285">Flavoprotein</keyword>